<dbReference type="CDD" id="cd00351">
    <property type="entry name" value="TS_Pyrimidine_HMase"/>
    <property type="match status" value="1"/>
</dbReference>
<dbReference type="GO" id="GO:0005643">
    <property type="term" value="C:nuclear pore"/>
    <property type="evidence" value="ECO:0007669"/>
    <property type="project" value="InterPro"/>
</dbReference>
<dbReference type="GO" id="GO:0005829">
    <property type="term" value="C:cytosol"/>
    <property type="evidence" value="ECO:0007669"/>
    <property type="project" value="TreeGrafter"/>
</dbReference>
<organism evidence="11 12">
    <name type="scientific">Tetranychus urticae</name>
    <name type="common">Two-spotted spider mite</name>
    <dbReference type="NCBI Taxonomy" id="32264"/>
    <lineage>
        <taxon>Eukaryota</taxon>
        <taxon>Metazoa</taxon>
        <taxon>Ecdysozoa</taxon>
        <taxon>Arthropoda</taxon>
        <taxon>Chelicerata</taxon>
        <taxon>Arachnida</taxon>
        <taxon>Acari</taxon>
        <taxon>Acariformes</taxon>
        <taxon>Trombidiformes</taxon>
        <taxon>Prostigmata</taxon>
        <taxon>Eleutherengona</taxon>
        <taxon>Raphignathae</taxon>
        <taxon>Tetranychoidea</taxon>
        <taxon>Tetranychidae</taxon>
        <taxon>Tetranychus</taxon>
    </lineage>
</organism>
<dbReference type="EC" id="2.1.1.45" evidence="3"/>
<keyword evidence="5" id="KW-0489">Methyltransferase</keyword>
<dbReference type="PANTHER" id="PTHR11548">
    <property type="entry name" value="THYMIDYLATE SYNTHASE 1"/>
    <property type="match status" value="1"/>
</dbReference>
<protein>
    <recommendedName>
        <fullName evidence="4">Thymidylate synthase</fullName>
        <ecNumber evidence="3">2.1.1.45</ecNumber>
    </recommendedName>
</protein>
<dbReference type="Pfam" id="PF11894">
    <property type="entry name" value="Nup192"/>
    <property type="match status" value="1"/>
</dbReference>
<evidence type="ECO:0000256" key="4">
    <source>
        <dbReference type="ARBA" id="ARBA00015931"/>
    </source>
</evidence>
<dbReference type="NCBIfam" id="TIGR03284">
    <property type="entry name" value="thym_sym"/>
    <property type="match status" value="1"/>
</dbReference>
<sequence>MALSNLSEHSVHTGSDNYWCSLKRLNSVVSRIETDQTNESIEDMKRLLLGLKPDLMSLLANEMPVEEVDEEGYLKSLRQILKKGTTKIDRTGVGTISVFGIQNRYNLKDGCLPLFTTKRVFFRGVLEELLWFIKGETNSKILQEKGVHIWDANGSKEFLDSVGFSDREEGDLGPIYGFQWRHWGAKYIDANTNYSGQGIDQLKNVIEKIKSNPNDRRLIVSAWNVADIPFMALPPCHCLFQFYVTDGKLSCRLDQRSADMGLGVPFNVASYSILTHMIAHVTNLEPGEFIHQIGDAHIYKNHVEGIEVQLSRQPRPFPKLKIKRKVASIDDFTFEDFEVLGYNPHPKIKLEMATNLSEHSVHTGSDNYWCSLKRLNSVVSRIGTDQSDESIKELEQLLQCHKPDLMSLLANEPRNPTHREAVQKSAKDGITFIQDDKKNTQIIPEKVVNEAILLSDMFDLNELIALELLIMGSEHETRYPGMTRGPIAVLLYYDSKRVLLSTLKFLVDIISGRTWAFMSSQNDDNALKFIETFVGELKNGNIIQKCLENLEKFDVSSEYDKLLINKALGPGKYKKHVYTIIKDIKHLYAQIVFSFAAQSTLSQDELKHLLRIISEKCELDSNGCLDAIGTTLLMSLLYVMDTSLLRTYDENDPAISKTLVTKHKTLFDEIHKCLETAKFSVEGLQVIIKFALLIAYKTLSLFLTEGMTVLEGEEDKMYEDIIEKKLFETMTRLLAQNPHVYKERYYIVWLHNALSDFIALFPLKIKELRDKGDESGRIIAVHMAENIQPPRYLSRNLEKLLYLMAEVYSHDNFGFSSEIWNTSQEESRLLPKYIAFRKFIRSMVDSSLPQVLHVPILNLFASFANTSPFHVYNLLKHPGINQTSLFSLDQFFSVLHNYLGVLGSDKNMSSNSNYGSSARYLASFGTVNLSPLDLEILCSILHLLENIVKNDRNCCVSIAENQRYSCIPTLVGLLMGPVPRKLKAAILSCIAGFANTTASVALTIWIKMDIILPKSQIATSTFANTGRQLSWQSGIALEVEDIEPRNEEYPITIAFLSATHSLIKHVRYNRQPVHQFTMFDCTEFIINSILLKCNHRFYKVPEENWTIKRNSLYILCDILEIFDPMKDVPGLKAAFSVMWQILQENTLFTCIMEMIEDIVYMFGPESGGGVEPDQNKNFDLYEQCILNGLKLLNLVALKEDDFIRNIHNLPGYPSAMLLTLASLFSNVNHRTGNIDRLATLIKVISLPSIPVQIESLRLLQNLVQSDHQISERMLLQIHPFSEHHEDYFIHGFVDCLDDDGEDELCIECLKFILACAKRDALPGVYGFSHRILGFDRNKSNLRLPGTLGQTFNSFHAIKGLLDEEDGNPKKRALCMEIIYTLCNDAEVSENVLRFLRTSYELIDNLLDNLQQQRTAKPGKWLNRRNVSEFAWFMRILAIELKTTAENNLKSNRDSYIKKILGEQGDKKLVDLVTDMIFKHQHPEMSQWEFFDSNELWKTFSECSSPPDNVVDIKILHQKLLSEVNMVGLQLGVVQTNMIQNEIQMILQYAMALNASQEQLNYNNLYFEGWRELVETVISVKCLEIYPQPVKPRILMEILQELLSRVISSETVATLITPISSVMLLSSAALTTIKTEAAMNNQIGGVARGIMNLLESTTSTSLWNQHKRARVNFYATLLHLYRLLPSAFLYDLKIGSRLLKKLCKDILAGHEVTKVLAMSILSESELTWARDLSNDGTLKLLVDSLINDDKEILGHKFDVHCKAFYAFDSKMALLMKICTDATGVRIVTHAGVIETLSTLESFEMFPFLINQSDICYKMFVSVLRLMMILCTTNDRQSFENFSQFLNARSSVLCDIIRLAPTIKNSFERTTILTLITGLLAKLIHFVNKPLQRSFMCLLNSYLGVIDPSEIKIVTNILIGYVKLCSHNELTTILSPTWNYRISFANVDPPTLGSLVLIIDENVEKCPSSKELVPMIEACLYLVWQHLNLFFNTLEVSPEQRVEVNKLKAESAGIATDLFFSKIQNSIKDNNFVDVMIRRIKRVINLK</sequence>
<evidence type="ECO:0000313" key="12">
    <source>
        <dbReference type="Proteomes" id="UP000015104"/>
    </source>
</evidence>
<keyword evidence="6" id="KW-0808">Transferase</keyword>
<keyword evidence="7" id="KW-0545">Nucleotide biosynthesis</keyword>
<dbReference type="InterPro" id="IPR036926">
    <property type="entry name" value="Thymidate_synth/dCMP_Mease_sf"/>
</dbReference>
<dbReference type="InterPro" id="IPR020940">
    <property type="entry name" value="Thymidylate_synthase_AS"/>
</dbReference>
<dbReference type="SUPFAM" id="SSF48371">
    <property type="entry name" value="ARM repeat"/>
    <property type="match status" value="1"/>
</dbReference>
<evidence type="ECO:0000256" key="2">
    <source>
        <dbReference type="ARBA" id="ARBA00009972"/>
    </source>
</evidence>
<dbReference type="EMBL" id="CAEY01000778">
    <property type="status" value="NOT_ANNOTATED_CDS"/>
    <property type="molecule type" value="Genomic_DNA"/>
</dbReference>
<keyword evidence="12" id="KW-1185">Reference proteome</keyword>
<dbReference type="InterPro" id="IPR023451">
    <property type="entry name" value="Thymidate_synth/dCMP_Mease_dom"/>
</dbReference>
<dbReference type="Pfam" id="PF00303">
    <property type="entry name" value="Thymidylat_synt"/>
    <property type="match status" value="1"/>
</dbReference>
<proteinExistence type="inferred from homology"/>
<reference evidence="12" key="1">
    <citation type="submission" date="2011-08" db="EMBL/GenBank/DDBJ databases">
        <authorList>
            <person name="Rombauts S."/>
        </authorList>
    </citation>
    <scope>NUCLEOTIDE SEQUENCE</scope>
    <source>
        <strain evidence="12">London</strain>
    </source>
</reference>
<evidence type="ECO:0000256" key="5">
    <source>
        <dbReference type="ARBA" id="ARBA00022603"/>
    </source>
</evidence>
<dbReference type="Gene3D" id="3.30.572.10">
    <property type="entry name" value="Thymidylate synthase/dCMP hydroxymethylase domain"/>
    <property type="match status" value="1"/>
</dbReference>
<dbReference type="SUPFAM" id="SSF55831">
    <property type="entry name" value="Thymidylate synthase/dCMP hydroxymethylase"/>
    <property type="match status" value="1"/>
</dbReference>
<dbReference type="InterPro" id="IPR000398">
    <property type="entry name" value="Thymidylate_synthase"/>
</dbReference>
<dbReference type="GO" id="GO:0005739">
    <property type="term" value="C:mitochondrion"/>
    <property type="evidence" value="ECO:0007669"/>
    <property type="project" value="TreeGrafter"/>
</dbReference>
<evidence type="ECO:0000256" key="3">
    <source>
        <dbReference type="ARBA" id="ARBA00011947"/>
    </source>
</evidence>
<evidence type="ECO:0000256" key="6">
    <source>
        <dbReference type="ARBA" id="ARBA00022679"/>
    </source>
</evidence>
<comment type="similarity">
    <text evidence="2">Belongs to the thymidylate synthase family.</text>
</comment>
<dbReference type="Proteomes" id="UP000015104">
    <property type="component" value="Unassembled WGS sequence"/>
</dbReference>
<dbReference type="STRING" id="32264.T1JUG6"/>
<dbReference type="EnsemblMetazoa" id="tetur02g00870.1">
    <property type="protein sequence ID" value="tetur02g00870.1"/>
    <property type="gene ID" value="tetur02g00870"/>
</dbReference>
<evidence type="ECO:0000256" key="9">
    <source>
        <dbReference type="PROSITE-ProRule" id="PRU10016"/>
    </source>
</evidence>
<dbReference type="GO" id="GO:0006235">
    <property type="term" value="P:dTTP biosynthetic process"/>
    <property type="evidence" value="ECO:0007669"/>
    <property type="project" value="UniProtKB-UniPathway"/>
</dbReference>
<accession>T1JUG6</accession>
<dbReference type="InterPro" id="IPR045097">
    <property type="entry name" value="Thymidate_synth/dCMP_Mease"/>
</dbReference>
<dbReference type="NCBIfam" id="NF002497">
    <property type="entry name" value="PRK01827.1-3"/>
    <property type="match status" value="1"/>
</dbReference>
<evidence type="ECO:0000256" key="7">
    <source>
        <dbReference type="ARBA" id="ARBA00022727"/>
    </source>
</evidence>
<dbReference type="PANTHER" id="PTHR11548:SF2">
    <property type="entry name" value="THYMIDYLATE SYNTHASE"/>
    <property type="match status" value="1"/>
</dbReference>
<feature type="domain" description="Thymidylate synthase/dCMP hydroxymethylase" evidence="10">
    <location>
        <begin position="72"/>
        <end position="353"/>
    </location>
</feature>
<evidence type="ECO:0000259" key="10">
    <source>
        <dbReference type="Pfam" id="PF00303"/>
    </source>
</evidence>
<dbReference type="PRINTS" id="PR00108">
    <property type="entry name" value="THYMDSNTHASE"/>
</dbReference>
<dbReference type="HOGENOM" id="CLU_233211_0_0_1"/>
<dbReference type="eggNOG" id="KOG0673">
    <property type="taxonomic scope" value="Eukaryota"/>
</dbReference>
<dbReference type="HAMAP" id="MF_00008">
    <property type="entry name" value="Thymidy_synth_bact"/>
    <property type="match status" value="1"/>
</dbReference>
<comment type="pathway">
    <text evidence="1">Pyrimidine metabolism; dTTP biosynthesis.</text>
</comment>
<evidence type="ECO:0000256" key="1">
    <source>
        <dbReference type="ARBA" id="ARBA00004992"/>
    </source>
</evidence>
<evidence type="ECO:0000313" key="11">
    <source>
        <dbReference type="EnsemblMetazoa" id="tetur02g00870.1"/>
    </source>
</evidence>
<dbReference type="eggNOG" id="KOG1835">
    <property type="taxonomic scope" value="Eukaryota"/>
</dbReference>
<dbReference type="PROSITE" id="PS00091">
    <property type="entry name" value="THYMIDYLATE_SYNTHASE"/>
    <property type="match status" value="1"/>
</dbReference>
<dbReference type="GO" id="GO:0032259">
    <property type="term" value="P:methylation"/>
    <property type="evidence" value="ECO:0007669"/>
    <property type="project" value="UniProtKB-KW"/>
</dbReference>
<dbReference type="InterPro" id="IPR016024">
    <property type="entry name" value="ARM-type_fold"/>
</dbReference>
<reference evidence="11" key="2">
    <citation type="submission" date="2015-06" db="UniProtKB">
        <authorList>
            <consortium name="EnsemblMetazoa"/>
        </authorList>
    </citation>
    <scope>IDENTIFICATION</scope>
</reference>
<dbReference type="FunFam" id="3.30.572.10:FF:000002">
    <property type="entry name" value="Possible thymidylate synthase"/>
    <property type="match status" value="1"/>
</dbReference>
<comment type="catalytic activity">
    <reaction evidence="8">
        <text>dUMP + (6R)-5,10-methylene-5,6,7,8-tetrahydrofolate = 7,8-dihydrofolate + dTMP</text>
        <dbReference type="Rhea" id="RHEA:12104"/>
        <dbReference type="ChEBI" id="CHEBI:15636"/>
        <dbReference type="ChEBI" id="CHEBI:57451"/>
        <dbReference type="ChEBI" id="CHEBI:63528"/>
        <dbReference type="ChEBI" id="CHEBI:246422"/>
        <dbReference type="EC" id="2.1.1.45"/>
    </reaction>
</comment>
<evidence type="ECO:0000256" key="8">
    <source>
        <dbReference type="ARBA" id="ARBA00047344"/>
    </source>
</evidence>
<dbReference type="InterPro" id="IPR021827">
    <property type="entry name" value="Nup186/Nup192/Nup205"/>
</dbReference>
<dbReference type="GO" id="GO:0004799">
    <property type="term" value="F:thymidylate synthase activity"/>
    <property type="evidence" value="ECO:0007669"/>
    <property type="project" value="UniProtKB-EC"/>
</dbReference>
<feature type="active site" evidence="9">
    <location>
        <position position="236"/>
    </location>
</feature>
<dbReference type="UniPathway" id="UPA00575"/>
<name>T1JUG6_TETUR</name>
<dbReference type="GO" id="GO:0006231">
    <property type="term" value="P:dTMP biosynthetic process"/>
    <property type="evidence" value="ECO:0007669"/>
    <property type="project" value="InterPro"/>
</dbReference>